<dbReference type="AlphaFoldDB" id="A0A4R2I8L2"/>
<comment type="caution">
    <text evidence="2">The sequence shown here is derived from an EMBL/GenBank/DDBJ whole genome shotgun (WGS) entry which is preliminary data.</text>
</comment>
<keyword evidence="3" id="KW-1185">Reference proteome</keyword>
<feature type="region of interest" description="Disordered" evidence="1">
    <location>
        <begin position="1"/>
        <end position="21"/>
    </location>
</feature>
<evidence type="ECO:0000313" key="2">
    <source>
        <dbReference type="EMBL" id="TCO40721.1"/>
    </source>
</evidence>
<dbReference type="InterPro" id="IPR013431">
    <property type="entry name" value="Delta_60_rpt"/>
</dbReference>
<organism evidence="2 3">
    <name type="scientific">Dokdonella fugitiva</name>
    <dbReference type="NCBI Taxonomy" id="328517"/>
    <lineage>
        <taxon>Bacteria</taxon>
        <taxon>Pseudomonadati</taxon>
        <taxon>Pseudomonadota</taxon>
        <taxon>Gammaproteobacteria</taxon>
        <taxon>Lysobacterales</taxon>
        <taxon>Rhodanobacteraceae</taxon>
        <taxon>Dokdonella</taxon>
    </lineage>
</organism>
<dbReference type="SUPFAM" id="SSF63829">
    <property type="entry name" value="Calcium-dependent phosphotriesterase"/>
    <property type="match status" value="1"/>
</dbReference>
<feature type="compositionally biased region" description="Polar residues" evidence="1">
    <location>
        <begin position="1"/>
        <end position="12"/>
    </location>
</feature>
<accession>A0A4R2I8L2</accession>
<dbReference type="NCBIfam" id="TIGR02608">
    <property type="entry name" value="delta_60_rpt"/>
    <property type="match status" value="7"/>
</dbReference>
<dbReference type="Proteomes" id="UP000294862">
    <property type="component" value="Unassembled WGS sequence"/>
</dbReference>
<gene>
    <name evidence="2" type="ORF">EV148_10482</name>
</gene>
<name>A0A4R2I8L2_9GAMM</name>
<sequence length="507" mass="52431">MKCTRNRFQNDPSLHRRHPGGMGAVRHARLGAFSRRLGATLLAFACGTGAAFAAHPGDIDTGFGLGGYVTNDFFGTDEQIHAVAPMRDGRFVVTGKVTGSNVTGNGGSENVAVARYLPNGALDDSFGSGGLFQLDVDSAPDEGRAVRVLSDGSVLVAGTLSTAAHADYGLIKLRPDGSLDTTFGEADAGSARKGYVRLDIGGPQVHDEAYAMAVQRNGKIVLAGITRVFHDGFWYGQVAVARFTADGVPDTTFAGGQGHIVLAPFFGAAGDTLTTIALDQAGNLPADNRIVVGGYTFGRNTAFLARLTADGAVDTTFNTTGRVTLQAATSGGVSTGLSMLSAARLTRDGRIVVVGEGSDRGMAVMRFNANGSLDTTFGQNGRSLIKFSGISDEDIPMALALQGNGRIVAAGSATNRATGAAHQDFLVGRWNADGSVDTTFGEQGLKVAQVSTVEDGAYAVAVEVSGNILAGGYTSQPNVAPRDFALLRLLGDPDRIFANGFDAPPGF</sequence>
<dbReference type="Pfam" id="PF17164">
    <property type="entry name" value="DUF5122"/>
    <property type="match status" value="6"/>
</dbReference>
<reference evidence="2 3" key="1">
    <citation type="journal article" date="2015" name="Stand. Genomic Sci.">
        <title>Genomic Encyclopedia of Bacterial and Archaeal Type Strains, Phase III: the genomes of soil and plant-associated and newly described type strains.</title>
        <authorList>
            <person name="Whitman W.B."/>
            <person name="Woyke T."/>
            <person name="Klenk H.P."/>
            <person name="Zhou Y."/>
            <person name="Lilburn T.G."/>
            <person name="Beck B.J."/>
            <person name="De Vos P."/>
            <person name="Vandamme P."/>
            <person name="Eisen J.A."/>
            <person name="Garrity G."/>
            <person name="Hugenholtz P."/>
            <person name="Kyrpides N.C."/>
        </authorList>
    </citation>
    <scope>NUCLEOTIDE SEQUENCE [LARGE SCALE GENOMIC DNA]</scope>
    <source>
        <strain evidence="2 3">A3</strain>
    </source>
</reference>
<evidence type="ECO:0000313" key="3">
    <source>
        <dbReference type="Proteomes" id="UP000294862"/>
    </source>
</evidence>
<dbReference type="EMBL" id="SLWQ01000004">
    <property type="protein sequence ID" value="TCO40721.1"/>
    <property type="molecule type" value="Genomic_DNA"/>
</dbReference>
<dbReference type="PANTHER" id="PTHR42754:SF1">
    <property type="entry name" value="LIPOPROTEIN"/>
    <property type="match status" value="1"/>
</dbReference>
<evidence type="ECO:0000256" key="1">
    <source>
        <dbReference type="SAM" id="MobiDB-lite"/>
    </source>
</evidence>
<dbReference type="Gene3D" id="2.80.10.50">
    <property type="match status" value="3"/>
</dbReference>
<proteinExistence type="predicted"/>
<dbReference type="PANTHER" id="PTHR42754">
    <property type="entry name" value="ENDOGLUCANASE"/>
    <property type="match status" value="1"/>
</dbReference>
<protein>
    <submittedName>
        <fullName evidence="2">Putative delta-60 repeat protein</fullName>
    </submittedName>
</protein>